<feature type="transmembrane region" description="Helical" evidence="1">
    <location>
        <begin position="191"/>
        <end position="211"/>
    </location>
</feature>
<feature type="transmembrane region" description="Helical" evidence="1">
    <location>
        <begin position="50"/>
        <end position="72"/>
    </location>
</feature>
<evidence type="ECO:0000256" key="1">
    <source>
        <dbReference type="SAM" id="Phobius"/>
    </source>
</evidence>
<proteinExistence type="predicted"/>
<protein>
    <recommendedName>
        <fullName evidence="4">DUF4271 domain-containing protein</fullName>
    </recommendedName>
</protein>
<keyword evidence="3" id="KW-1185">Reference proteome</keyword>
<dbReference type="AlphaFoldDB" id="A0A1G7FDI9"/>
<reference evidence="3" key="1">
    <citation type="submission" date="2016-10" db="EMBL/GenBank/DDBJ databases">
        <authorList>
            <person name="Varghese N."/>
            <person name="Submissions S."/>
        </authorList>
    </citation>
    <scope>NUCLEOTIDE SEQUENCE [LARGE SCALE GENOMIC DNA]</scope>
    <source>
        <strain evidence="3">DSM 19684</strain>
    </source>
</reference>
<gene>
    <name evidence="2" type="ORF">SAMN05421825_0067</name>
</gene>
<organism evidence="2 3">
    <name type="scientific">Epilithonimonas hungarica</name>
    <dbReference type="NCBI Taxonomy" id="454006"/>
    <lineage>
        <taxon>Bacteria</taxon>
        <taxon>Pseudomonadati</taxon>
        <taxon>Bacteroidota</taxon>
        <taxon>Flavobacteriia</taxon>
        <taxon>Flavobacteriales</taxon>
        <taxon>Weeksellaceae</taxon>
        <taxon>Chryseobacterium group</taxon>
        <taxon>Epilithonimonas</taxon>
    </lineage>
</organism>
<feature type="transmembrane region" description="Helical" evidence="1">
    <location>
        <begin position="132"/>
        <end position="150"/>
    </location>
</feature>
<keyword evidence="1" id="KW-0812">Transmembrane</keyword>
<dbReference type="RefSeq" id="WP_089870410.1">
    <property type="nucleotide sequence ID" value="NZ_FNBH01000001.1"/>
</dbReference>
<evidence type="ECO:0000313" key="2">
    <source>
        <dbReference type="EMBL" id="SDE74011.1"/>
    </source>
</evidence>
<feature type="transmembrane region" description="Helical" evidence="1">
    <location>
        <begin position="157"/>
        <end position="179"/>
    </location>
</feature>
<dbReference type="Pfam" id="PF14093">
    <property type="entry name" value="DUF4271"/>
    <property type="match status" value="1"/>
</dbReference>
<sequence>MVRIAEHNDWVVYCILGSIFIYIILLSVFQRDANIKDFLLQKIEDSNNLTPSWLIISTVKCVMTALLLSQFVPIVPKQFSIDVFGFQINKFGFTFLTLLSFDIIKNILTFLFYSSVGSGKNLKGLTLVSSKFYFLESIAFIVAAFALYFFPIDLVKYFYFIIGLVVGSFILKNLIYIFHNQSILPEKWYYKFLYICTLQIVPVLVLWKFLFY</sequence>
<keyword evidence="1" id="KW-0472">Membrane</keyword>
<dbReference type="OrthoDB" id="1246162at2"/>
<keyword evidence="1" id="KW-1133">Transmembrane helix</keyword>
<evidence type="ECO:0008006" key="4">
    <source>
        <dbReference type="Google" id="ProtNLM"/>
    </source>
</evidence>
<feature type="transmembrane region" description="Helical" evidence="1">
    <location>
        <begin position="12"/>
        <end position="30"/>
    </location>
</feature>
<name>A0A1G7FDI9_9FLAO</name>
<accession>A0A1G7FDI9</accession>
<dbReference type="STRING" id="454006.SAMN05421825_0067"/>
<dbReference type="InterPro" id="IPR025367">
    <property type="entry name" value="DUF4271"/>
</dbReference>
<feature type="transmembrane region" description="Helical" evidence="1">
    <location>
        <begin position="93"/>
        <end position="112"/>
    </location>
</feature>
<dbReference type="EMBL" id="FNBH01000001">
    <property type="protein sequence ID" value="SDE74011.1"/>
    <property type="molecule type" value="Genomic_DNA"/>
</dbReference>
<dbReference type="Proteomes" id="UP000199203">
    <property type="component" value="Unassembled WGS sequence"/>
</dbReference>
<evidence type="ECO:0000313" key="3">
    <source>
        <dbReference type="Proteomes" id="UP000199203"/>
    </source>
</evidence>